<accession>A0A2T0QYY5</accession>
<organism evidence="2 3">
    <name type="scientific">Kineococcus rhizosphaerae</name>
    <dbReference type="NCBI Taxonomy" id="559628"/>
    <lineage>
        <taxon>Bacteria</taxon>
        <taxon>Bacillati</taxon>
        <taxon>Actinomycetota</taxon>
        <taxon>Actinomycetes</taxon>
        <taxon>Kineosporiales</taxon>
        <taxon>Kineosporiaceae</taxon>
        <taxon>Kineococcus</taxon>
    </lineage>
</organism>
<evidence type="ECO:0000313" key="2">
    <source>
        <dbReference type="EMBL" id="PRY11510.1"/>
    </source>
</evidence>
<dbReference type="RefSeq" id="WP_106214492.1">
    <property type="nucleotide sequence ID" value="NZ_PVZF01000013.1"/>
</dbReference>
<reference evidence="2 3" key="1">
    <citation type="submission" date="2018-03" db="EMBL/GenBank/DDBJ databases">
        <title>Genomic Encyclopedia of Archaeal and Bacterial Type Strains, Phase II (KMG-II): from individual species to whole genera.</title>
        <authorList>
            <person name="Goeker M."/>
        </authorList>
    </citation>
    <scope>NUCLEOTIDE SEQUENCE [LARGE SCALE GENOMIC DNA]</scope>
    <source>
        <strain evidence="2 3">DSM 19711</strain>
    </source>
</reference>
<dbReference type="AlphaFoldDB" id="A0A2T0QYY5"/>
<evidence type="ECO:0000256" key="1">
    <source>
        <dbReference type="SAM" id="MobiDB-lite"/>
    </source>
</evidence>
<name>A0A2T0QYY5_9ACTN</name>
<evidence type="ECO:0000313" key="3">
    <source>
        <dbReference type="Proteomes" id="UP000238083"/>
    </source>
</evidence>
<sequence length="117" mass="13044">MSTAAESVPRPGTRTRRGSSVRVVAQPHWVNAWLLRSTARPYLRLDGAEHALAWSRAQTFPLDPGQHHLETFWRYRGTRTALGTGSLQLRIGEGEEAVVVARNGPLNQQPLQPRLQA</sequence>
<feature type="region of interest" description="Disordered" evidence="1">
    <location>
        <begin position="1"/>
        <end position="20"/>
    </location>
</feature>
<dbReference type="Proteomes" id="UP000238083">
    <property type="component" value="Unassembled WGS sequence"/>
</dbReference>
<proteinExistence type="predicted"/>
<keyword evidence="3" id="KW-1185">Reference proteome</keyword>
<dbReference type="EMBL" id="PVZF01000013">
    <property type="protein sequence ID" value="PRY11510.1"/>
    <property type="molecule type" value="Genomic_DNA"/>
</dbReference>
<gene>
    <name evidence="2" type="ORF">CLV37_113134</name>
</gene>
<dbReference type="OrthoDB" id="5119752at2"/>
<comment type="caution">
    <text evidence="2">The sequence shown here is derived from an EMBL/GenBank/DDBJ whole genome shotgun (WGS) entry which is preliminary data.</text>
</comment>
<protein>
    <submittedName>
        <fullName evidence="2">Uncharacterized protein</fullName>
    </submittedName>
</protein>